<dbReference type="EMBL" id="JANJYI010000005">
    <property type="protein sequence ID" value="KAK2650942.1"/>
    <property type="molecule type" value="Genomic_DNA"/>
</dbReference>
<comment type="caution">
    <text evidence="1">The sequence shown here is derived from an EMBL/GenBank/DDBJ whole genome shotgun (WGS) entry which is preliminary data.</text>
</comment>
<organism evidence="1 2">
    <name type="scientific">Dipteronia dyeriana</name>
    <dbReference type="NCBI Taxonomy" id="168575"/>
    <lineage>
        <taxon>Eukaryota</taxon>
        <taxon>Viridiplantae</taxon>
        <taxon>Streptophyta</taxon>
        <taxon>Embryophyta</taxon>
        <taxon>Tracheophyta</taxon>
        <taxon>Spermatophyta</taxon>
        <taxon>Magnoliopsida</taxon>
        <taxon>eudicotyledons</taxon>
        <taxon>Gunneridae</taxon>
        <taxon>Pentapetalae</taxon>
        <taxon>rosids</taxon>
        <taxon>malvids</taxon>
        <taxon>Sapindales</taxon>
        <taxon>Sapindaceae</taxon>
        <taxon>Hippocastanoideae</taxon>
        <taxon>Acereae</taxon>
        <taxon>Dipteronia</taxon>
    </lineage>
</organism>
<gene>
    <name evidence="1" type="ORF">Ddye_018431</name>
</gene>
<protein>
    <submittedName>
        <fullName evidence="1">Uncharacterized protein</fullName>
    </submittedName>
</protein>
<sequence length="99" mass="11136">MGAISHMMFHLRSWKKNPNLHLDSLLMLQGRLNNCIGYILTRLGFNFGPHQDNLARFMPIVEHLAAVVSKLSLFVVVCRVSSQTRNTIGTCCMIIPVVV</sequence>
<proteinExistence type="predicted"/>
<evidence type="ECO:0000313" key="1">
    <source>
        <dbReference type="EMBL" id="KAK2650942.1"/>
    </source>
</evidence>
<keyword evidence="2" id="KW-1185">Reference proteome</keyword>
<name>A0AAD9X1W9_9ROSI</name>
<dbReference type="Proteomes" id="UP001280121">
    <property type="component" value="Unassembled WGS sequence"/>
</dbReference>
<evidence type="ECO:0000313" key="2">
    <source>
        <dbReference type="Proteomes" id="UP001280121"/>
    </source>
</evidence>
<reference evidence="1" key="1">
    <citation type="journal article" date="2023" name="Plant J.">
        <title>Genome sequences and population genomics provide insights into the demographic history, inbreeding, and mutation load of two 'living fossil' tree species of Dipteronia.</title>
        <authorList>
            <person name="Feng Y."/>
            <person name="Comes H.P."/>
            <person name="Chen J."/>
            <person name="Zhu S."/>
            <person name="Lu R."/>
            <person name="Zhang X."/>
            <person name="Li P."/>
            <person name="Qiu J."/>
            <person name="Olsen K.M."/>
            <person name="Qiu Y."/>
        </authorList>
    </citation>
    <scope>NUCLEOTIDE SEQUENCE</scope>
    <source>
        <strain evidence="1">KIB01</strain>
    </source>
</reference>
<accession>A0AAD9X1W9</accession>
<dbReference type="AlphaFoldDB" id="A0AAD9X1W9"/>